<evidence type="ECO:0000313" key="3">
    <source>
        <dbReference type="Proteomes" id="UP001642540"/>
    </source>
</evidence>
<name>A0ABP1RGG3_9HEXA</name>
<keyword evidence="1" id="KW-1133">Transmembrane helix</keyword>
<proteinExistence type="predicted"/>
<feature type="transmembrane region" description="Helical" evidence="1">
    <location>
        <begin position="268"/>
        <end position="289"/>
    </location>
</feature>
<accession>A0ABP1RGG3</accession>
<keyword evidence="3" id="KW-1185">Reference proteome</keyword>
<keyword evidence="1" id="KW-0472">Membrane</keyword>
<gene>
    <name evidence="2" type="ORF">ODALV1_LOCUS21877</name>
</gene>
<protein>
    <recommendedName>
        <fullName evidence="4">Odorant receptor</fullName>
    </recommendedName>
</protein>
<feature type="transmembrane region" description="Helical" evidence="1">
    <location>
        <begin position="46"/>
        <end position="67"/>
    </location>
</feature>
<evidence type="ECO:0000256" key="1">
    <source>
        <dbReference type="SAM" id="Phobius"/>
    </source>
</evidence>
<sequence>MLLSENLLGDSIKLQKIANFFFALPFEWDSSANKFKVLPRSRALTLYWLGFLLNFSHVLIATILGLLSRKTDTDPVSRSITILFVCGEWASVYIQWTQVKHKKMIVYLLNNMITYESTHNKEKWRASDLKSVGAKNLMQQFTSSTLIMPIVMVALYAVKPCLPVSISSVILDECNSECGRISSISSWIFKLLYLLYNAKIYSFVVIGAFYFFQNEMFLKTYCLLRYLQLLKSKITDTSASSQYIKRISHDYRIIQTMAHVFNGIYQKWAIVILLIFQTIVQINGFCSVIRFGKEMEVAENALFLITAFNAVSIILIVYGSAAHVNLCSAGVIKSFKRVTTKMGRERKWWIRFVRSCPDVKIRFGATNHIYQLSPINYMDFNINQTVTVLIAT</sequence>
<feature type="transmembrane region" description="Helical" evidence="1">
    <location>
        <begin position="79"/>
        <end position="96"/>
    </location>
</feature>
<evidence type="ECO:0008006" key="4">
    <source>
        <dbReference type="Google" id="ProtNLM"/>
    </source>
</evidence>
<feature type="transmembrane region" description="Helical" evidence="1">
    <location>
        <begin position="191"/>
        <end position="212"/>
    </location>
</feature>
<reference evidence="2 3" key="1">
    <citation type="submission" date="2024-08" db="EMBL/GenBank/DDBJ databases">
        <authorList>
            <person name="Cucini C."/>
            <person name="Frati F."/>
        </authorList>
    </citation>
    <scope>NUCLEOTIDE SEQUENCE [LARGE SCALE GENOMIC DNA]</scope>
</reference>
<dbReference type="EMBL" id="CAXLJM020000072">
    <property type="protein sequence ID" value="CAL8127517.1"/>
    <property type="molecule type" value="Genomic_DNA"/>
</dbReference>
<organism evidence="2 3">
    <name type="scientific">Orchesella dallaii</name>
    <dbReference type="NCBI Taxonomy" id="48710"/>
    <lineage>
        <taxon>Eukaryota</taxon>
        <taxon>Metazoa</taxon>
        <taxon>Ecdysozoa</taxon>
        <taxon>Arthropoda</taxon>
        <taxon>Hexapoda</taxon>
        <taxon>Collembola</taxon>
        <taxon>Entomobryomorpha</taxon>
        <taxon>Entomobryoidea</taxon>
        <taxon>Orchesellidae</taxon>
        <taxon>Orchesellinae</taxon>
        <taxon>Orchesella</taxon>
    </lineage>
</organism>
<keyword evidence="1" id="KW-0812">Transmembrane</keyword>
<feature type="transmembrane region" description="Helical" evidence="1">
    <location>
        <begin position="146"/>
        <end position="171"/>
    </location>
</feature>
<evidence type="ECO:0000313" key="2">
    <source>
        <dbReference type="EMBL" id="CAL8127517.1"/>
    </source>
</evidence>
<dbReference type="Proteomes" id="UP001642540">
    <property type="component" value="Unassembled WGS sequence"/>
</dbReference>
<comment type="caution">
    <text evidence="2">The sequence shown here is derived from an EMBL/GenBank/DDBJ whole genome shotgun (WGS) entry which is preliminary data.</text>
</comment>
<feature type="transmembrane region" description="Helical" evidence="1">
    <location>
        <begin position="301"/>
        <end position="321"/>
    </location>
</feature>